<dbReference type="Proteomes" id="UP000002028">
    <property type="component" value="Plasmid pSLIN01"/>
</dbReference>
<geneLocation type="plasmid" evidence="1 2">
    <name>pSLIN01</name>
</geneLocation>
<keyword evidence="1" id="KW-0614">Plasmid</keyword>
<proteinExistence type="predicted"/>
<dbReference type="RefSeq" id="WP_012931228.1">
    <property type="nucleotide sequence ID" value="NC_013731.1"/>
</dbReference>
<organism evidence="1 2">
    <name type="scientific">Spirosoma linguale (strain ATCC 33905 / DSM 74 / LMG 10896 / Claus 1)</name>
    <dbReference type="NCBI Taxonomy" id="504472"/>
    <lineage>
        <taxon>Bacteria</taxon>
        <taxon>Pseudomonadati</taxon>
        <taxon>Bacteroidota</taxon>
        <taxon>Cytophagia</taxon>
        <taxon>Cytophagales</taxon>
        <taxon>Cytophagaceae</taxon>
        <taxon>Spirosoma</taxon>
    </lineage>
</organism>
<sequence>MNAVPISELEVKLIARSLFVKAASALQVKYAWLLENSELKECLQQRNSELALLIEKYVDALWSCHFALKTKKSNVTQADTDRYTELVNRKNLLRNQVIDFLPLSDSVTE</sequence>
<keyword evidence="2" id="KW-1185">Reference proteome</keyword>
<dbReference type="AlphaFoldDB" id="D2QVB4"/>
<dbReference type="EMBL" id="CP001770">
    <property type="protein sequence ID" value="ADB42746.1"/>
    <property type="molecule type" value="Genomic_DNA"/>
</dbReference>
<dbReference type="HOGENOM" id="CLU_2182294_0_0_10"/>
<gene>
    <name evidence="1" type="ordered locus">Slin_6796</name>
</gene>
<dbReference type="KEGG" id="sli:Slin_6796"/>
<accession>D2QVB4</accession>
<reference evidence="1 2" key="1">
    <citation type="journal article" date="2010" name="Stand. Genomic Sci.">
        <title>Complete genome sequence of Spirosoma linguale type strain (1).</title>
        <authorList>
            <person name="Lail K."/>
            <person name="Sikorski J."/>
            <person name="Saunders E."/>
            <person name="Lapidus A."/>
            <person name="Glavina Del Rio T."/>
            <person name="Copeland A."/>
            <person name="Tice H."/>
            <person name="Cheng J.-F."/>
            <person name="Lucas S."/>
            <person name="Nolan M."/>
            <person name="Bruce D."/>
            <person name="Goodwin L."/>
            <person name="Pitluck S."/>
            <person name="Ivanova N."/>
            <person name="Mavromatis K."/>
            <person name="Ovchinnikova G."/>
            <person name="Pati A."/>
            <person name="Chen A."/>
            <person name="Palaniappan K."/>
            <person name="Land M."/>
            <person name="Hauser L."/>
            <person name="Chang Y.-J."/>
            <person name="Jeffries C.D."/>
            <person name="Chain P."/>
            <person name="Brettin T."/>
            <person name="Detter J.C."/>
            <person name="Schuetze A."/>
            <person name="Rohde M."/>
            <person name="Tindall B.J."/>
            <person name="Goeker M."/>
            <person name="Bristow J."/>
            <person name="Eisen J.A."/>
            <person name="Markowitz V."/>
            <person name="Hugenholtz P."/>
            <person name="Kyrpides N.C."/>
            <person name="Klenk H.-P."/>
            <person name="Chen F."/>
        </authorList>
    </citation>
    <scope>NUCLEOTIDE SEQUENCE [LARGE SCALE GENOMIC DNA]</scope>
    <source>
        <strain evidence="2">ATCC 33905 / DSM 74 / LMG 10896 / Claus 1</strain>
    </source>
</reference>
<name>D2QVB4_SPILD</name>
<protein>
    <submittedName>
        <fullName evidence="1">Uncharacterized protein</fullName>
    </submittedName>
</protein>
<evidence type="ECO:0000313" key="2">
    <source>
        <dbReference type="Proteomes" id="UP000002028"/>
    </source>
</evidence>
<evidence type="ECO:0000313" key="1">
    <source>
        <dbReference type="EMBL" id="ADB42746.1"/>
    </source>
</evidence>